<dbReference type="EMBL" id="CP144057">
    <property type="protein sequence ID" value="WWD19532.1"/>
    <property type="molecule type" value="Genomic_DNA"/>
</dbReference>
<keyword evidence="3" id="KW-0862">Zinc</keyword>
<reference evidence="6" key="1">
    <citation type="submission" date="2017-08" db="EMBL/GenBank/DDBJ databases">
        <authorList>
            <person name="Cuomo C."/>
            <person name="Billmyre B."/>
            <person name="Heitman J."/>
        </authorList>
    </citation>
    <scope>NUCLEOTIDE SEQUENCE</scope>
    <source>
        <strain evidence="6">CBS 12478</strain>
    </source>
</reference>
<dbReference type="SUPFAM" id="SSF57850">
    <property type="entry name" value="RING/U-box"/>
    <property type="match status" value="1"/>
</dbReference>
<keyword evidence="2 4" id="KW-0863">Zinc-finger</keyword>
<sequence>MTHEITYNYVEPLDPNLLCAICQSALIDPITTNSCKHTFCRDCIEQAVKVKAQCPIDRSVLTMGGWRDTEMLVKLMLDELKMAIVVYPWRDIVYRIIGHMNVFNVEWNVSGAGRYCSFETGRLIATWTTAKTTKSIPVLIARRLLGPTNISINGPALVRTYLAHTPLEAVRP</sequence>
<name>A0AAJ8LKG1_9TREE</name>
<dbReference type="Pfam" id="PF13923">
    <property type="entry name" value="zf-C3HC4_2"/>
    <property type="match status" value="1"/>
</dbReference>
<evidence type="ECO:0000256" key="2">
    <source>
        <dbReference type="ARBA" id="ARBA00022771"/>
    </source>
</evidence>
<keyword evidence="1" id="KW-0479">Metal-binding</keyword>
<dbReference type="Gene3D" id="3.30.40.10">
    <property type="entry name" value="Zinc/RING finger domain, C3HC4 (zinc finger)"/>
    <property type="match status" value="1"/>
</dbReference>
<gene>
    <name evidence="6" type="ORF">CI109_103993</name>
</gene>
<dbReference type="PROSITE" id="PS00518">
    <property type="entry name" value="ZF_RING_1"/>
    <property type="match status" value="1"/>
</dbReference>
<evidence type="ECO:0000313" key="6">
    <source>
        <dbReference type="EMBL" id="WWD19532.1"/>
    </source>
</evidence>
<evidence type="ECO:0000256" key="1">
    <source>
        <dbReference type="ARBA" id="ARBA00022723"/>
    </source>
</evidence>
<evidence type="ECO:0000313" key="7">
    <source>
        <dbReference type="Proteomes" id="UP000322225"/>
    </source>
</evidence>
<dbReference type="PANTHER" id="PTHR10131:SF94">
    <property type="entry name" value="TNF RECEPTOR-ASSOCIATED FACTOR 4"/>
    <property type="match status" value="1"/>
</dbReference>
<dbReference type="PROSITE" id="PS50089">
    <property type="entry name" value="ZF_RING_2"/>
    <property type="match status" value="1"/>
</dbReference>
<dbReference type="Proteomes" id="UP000322225">
    <property type="component" value="Chromosome 7"/>
</dbReference>
<dbReference type="GeneID" id="43589420"/>
<dbReference type="AlphaFoldDB" id="A0AAJ8LKG1"/>
<keyword evidence="7" id="KW-1185">Reference proteome</keyword>
<feature type="domain" description="RING-type" evidence="5">
    <location>
        <begin position="19"/>
        <end position="58"/>
    </location>
</feature>
<evidence type="ECO:0000256" key="3">
    <source>
        <dbReference type="ARBA" id="ARBA00022833"/>
    </source>
</evidence>
<dbReference type="GO" id="GO:0008270">
    <property type="term" value="F:zinc ion binding"/>
    <property type="evidence" value="ECO:0007669"/>
    <property type="project" value="UniProtKB-KW"/>
</dbReference>
<dbReference type="InterPro" id="IPR013083">
    <property type="entry name" value="Znf_RING/FYVE/PHD"/>
</dbReference>
<dbReference type="PANTHER" id="PTHR10131">
    <property type="entry name" value="TNF RECEPTOR ASSOCIATED FACTOR"/>
    <property type="match status" value="1"/>
</dbReference>
<accession>A0AAJ8LKG1</accession>
<reference evidence="6" key="2">
    <citation type="submission" date="2024-01" db="EMBL/GenBank/DDBJ databases">
        <title>Comparative genomics of Cryptococcus and Kwoniella reveals pathogenesis evolution and contrasting modes of karyotype evolution via chromosome fusion or intercentromeric recombination.</title>
        <authorList>
            <person name="Coelho M.A."/>
            <person name="David-Palma M."/>
            <person name="Shea T."/>
            <person name="Bowers K."/>
            <person name="McGinley-Smith S."/>
            <person name="Mohammad A.W."/>
            <person name="Gnirke A."/>
            <person name="Yurkov A.M."/>
            <person name="Nowrousian M."/>
            <person name="Sun S."/>
            <person name="Cuomo C.A."/>
            <person name="Heitman J."/>
        </authorList>
    </citation>
    <scope>NUCLEOTIDE SEQUENCE</scope>
    <source>
        <strain evidence="6">CBS 12478</strain>
    </source>
</reference>
<organism evidence="6 7">
    <name type="scientific">Kwoniella shandongensis</name>
    <dbReference type="NCBI Taxonomy" id="1734106"/>
    <lineage>
        <taxon>Eukaryota</taxon>
        <taxon>Fungi</taxon>
        <taxon>Dikarya</taxon>
        <taxon>Basidiomycota</taxon>
        <taxon>Agaricomycotina</taxon>
        <taxon>Tremellomycetes</taxon>
        <taxon>Tremellales</taxon>
        <taxon>Cryptococcaceae</taxon>
        <taxon>Kwoniella</taxon>
    </lineage>
</organism>
<dbReference type="KEGG" id="ksn:43589420"/>
<dbReference type="InterPro" id="IPR001841">
    <property type="entry name" value="Znf_RING"/>
</dbReference>
<evidence type="ECO:0000259" key="5">
    <source>
        <dbReference type="PROSITE" id="PS50089"/>
    </source>
</evidence>
<protein>
    <recommendedName>
        <fullName evidence="5">RING-type domain-containing protein</fullName>
    </recommendedName>
</protein>
<dbReference type="RefSeq" id="XP_031860511.2">
    <property type="nucleotide sequence ID" value="XM_032005277.2"/>
</dbReference>
<evidence type="ECO:0000256" key="4">
    <source>
        <dbReference type="PROSITE-ProRule" id="PRU00175"/>
    </source>
</evidence>
<proteinExistence type="predicted"/>
<dbReference type="InterPro" id="IPR017907">
    <property type="entry name" value="Znf_RING_CS"/>
</dbReference>
<dbReference type="SMART" id="SM00184">
    <property type="entry name" value="RING"/>
    <property type="match status" value="1"/>
</dbReference>